<evidence type="ECO:0000259" key="9">
    <source>
        <dbReference type="PROSITE" id="PS51884"/>
    </source>
</evidence>
<keyword evidence="6 7" id="KW-0034">Amyloid</keyword>
<dbReference type="AlphaFoldDB" id="A0A3A9W4X0"/>
<name>A0A3A9W4X0_9ACTN</name>
<dbReference type="EMBL" id="RBDY01000013">
    <property type="protein sequence ID" value="RKN20553.1"/>
    <property type="molecule type" value="Genomic_DNA"/>
</dbReference>
<evidence type="ECO:0000256" key="5">
    <source>
        <dbReference type="ARBA" id="ARBA00022889"/>
    </source>
</evidence>
<evidence type="ECO:0000256" key="6">
    <source>
        <dbReference type="ARBA" id="ARBA00023087"/>
    </source>
</evidence>
<protein>
    <submittedName>
        <fullName evidence="10">Chaplin</fullName>
    </submittedName>
</protein>
<evidence type="ECO:0000256" key="1">
    <source>
        <dbReference type="ARBA" id="ARBA00004191"/>
    </source>
</evidence>
<dbReference type="Proteomes" id="UP000275024">
    <property type="component" value="Unassembled WGS sequence"/>
</dbReference>
<comment type="caution">
    <text evidence="10">The sequence shown here is derived from an EMBL/GenBank/DDBJ whole genome shotgun (WGS) entry which is preliminary data.</text>
</comment>
<keyword evidence="5" id="KW-0130">Cell adhesion</keyword>
<gene>
    <name evidence="11" type="ORF">D7318_18015</name>
    <name evidence="10" type="ORF">D7319_16155</name>
</gene>
<evidence type="ECO:0000256" key="7">
    <source>
        <dbReference type="PROSITE-ProRule" id="PRU01232"/>
    </source>
</evidence>
<feature type="compositionally biased region" description="Basic and acidic residues" evidence="8">
    <location>
        <begin position="27"/>
        <end position="42"/>
    </location>
</feature>
<dbReference type="GO" id="GO:0007155">
    <property type="term" value="P:cell adhesion"/>
    <property type="evidence" value="ECO:0007669"/>
    <property type="project" value="UniProtKB-KW"/>
</dbReference>
<comment type="subcellular location">
    <subcellularLocation>
        <location evidence="1">Secreted</location>
        <location evidence="1">Cell wall</location>
    </subcellularLocation>
</comment>
<dbReference type="Pfam" id="PF03777">
    <property type="entry name" value="ChpA-C"/>
    <property type="match status" value="1"/>
</dbReference>
<feature type="compositionally biased region" description="Basic residues" evidence="8">
    <location>
        <begin position="56"/>
        <end position="66"/>
    </location>
</feature>
<sequence length="131" mass="13980">MGGGSGPRVGEGGLFDAGFAGWPLEPSLHESHPPQEHEPRRDRGPRRRAGRDVRRARGGQRSRRQGRAGQGRRAGRRARLPPQERRPGRRGAAGSPGLVSGNLVQIPVDVPINLCGNSLNVIGFGNAVFGN</sequence>
<organism evidence="10 13">
    <name type="scientific">Streptomyces radicis</name>
    <dbReference type="NCBI Taxonomy" id="1750517"/>
    <lineage>
        <taxon>Bacteria</taxon>
        <taxon>Bacillati</taxon>
        <taxon>Actinomycetota</taxon>
        <taxon>Actinomycetes</taxon>
        <taxon>Kitasatosporales</taxon>
        <taxon>Streptomycetaceae</taxon>
        <taxon>Streptomyces</taxon>
    </lineage>
</organism>
<feature type="domain" description="Chaplin" evidence="9">
    <location>
        <begin position="95"/>
        <end position="131"/>
    </location>
</feature>
<dbReference type="Proteomes" id="UP000268652">
    <property type="component" value="Unassembled WGS sequence"/>
</dbReference>
<feature type="region of interest" description="Disordered" evidence="8">
    <location>
        <begin position="1"/>
        <end position="101"/>
    </location>
</feature>
<keyword evidence="3" id="KW-0964">Secreted</keyword>
<dbReference type="EMBL" id="RBDX01000012">
    <property type="protein sequence ID" value="RKN08198.1"/>
    <property type="molecule type" value="Genomic_DNA"/>
</dbReference>
<keyword evidence="2" id="KW-0134">Cell wall</keyword>
<evidence type="ECO:0000256" key="2">
    <source>
        <dbReference type="ARBA" id="ARBA00022512"/>
    </source>
</evidence>
<evidence type="ECO:0000256" key="8">
    <source>
        <dbReference type="SAM" id="MobiDB-lite"/>
    </source>
</evidence>
<evidence type="ECO:0000256" key="4">
    <source>
        <dbReference type="ARBA" id="ARBA00022729"/>
    </source>
</evidence>
<reference evidence="12 13" key="1">
    <citation type="submission" date="2018-09" db="EMBL/GenBank/DDBJ databases">
        <title>Streptomyces sp. nov. DS1-2, an endophytic actinomycete isolated from roots of Dendrobium scabrilingue.</title>
        <authorList>
            <person name="Kuncharoen N."/>
            <person name="Kudo T."/>
            <person name="Ohkuma M."/>
            <person name="Yuki M."/>
            <person name="Tanasupawat S."/>
        </authorList>
    </citation>
    <scope>NUCLEOTIDE SEQUENCE [LARGE SCALE GENOMIC DNA]</scope>
    <source>
        <strain evidence="10 13">AZ1-7</strain>
        <strain evidence="11 12">DS1-2</strain>
    </source>
</reference>
<evidence type="ECO:0000256" key="3">
    <source>
        <dbReference type="ARBA" id="ARBA00022525"/>
    </source>
</evidence>
<accession>A0A3A9W4X0</accession>
<dbReference type="PROSITE" id="PS51884">
    <property type="entry name" value="CHAPLIN"/>
    <property type="match status" value="1"/>
</dbReference>
<evidence type="ECO:0000313" key="13">
    <source>
        <dbReference type="Proteomes" id="UP000275024"/>
    </source>
</evidence>
<feature type="compositionally biased region" description="Gly residues" evidence="8">
    <location>
        <begin position="1"/>
        <end position="15"/>
    </location>
</feature>
<evidence type="ECO:0000313" key="12">
    <source>
        <dbReference type="Proteomes" id="UP000268652"/>
    </source>
</evidence>
<dbReference type="InterPro" id="IPR005528">
    <property type="entry name" value="ChpA-H"/>
</dbReference>
<keyword evidence="4" id="KW-0732">Signal</keyword>
<dbReference type="OrthoDB" id="3544424at2"/>
<evidence type="ECO:0000313" key="10">
    <source>
        <dbReference type="EMBL" id="RKN08198.1"/>
    </source>
</evidence>
<evidence type="ECO:0000313" key="11">
    <source>
        <dbReference type="EMBL" id="RKN20553.1"/>
    </source>
</evidence>
<proteinExistence type="predicted"/>
<keyword evidence="12" id="KW-1185">Reference proteome</keyword>